<protein>
    <recommendedName>
        <fullName evidence="5">Fe2OG dioxygenase domain-containing protein</fullName>
    </recommendedName>
</protein>
<sequence length="464" mass="49962">MLPLLLVKVEAFAFSIGLAFLLEARATSQFNPGKLNHIGTTCDFEGNDSQSTTWWGQQCRFEEWPIGFNCKSSSATQTQMCGEREGSEQERVVPPGLERFRGCELHHEPGAWLLPDFLHESLADHILSLAPSTSSDAWGSCPGSVHYGVRGKRCAHVEVNSSKVEVKRLFEQIEQLWGITMPRPNSELVWLPMLHYAPGTTAIAAHADKYVSADGTSDGGPDVSLVIYLTDTPAGTAQTTFPNTGVEVQPRKGTVLTWLNVDARTGLPHRNALPAWEPVPLYSPDRIALCIPVRLFDKSGAKRPHVRTDLKSEVSNPDENVIMVAGWAPPPTITETTTTTTTATATTATTTSTSTTSTTTTIITTSTTTTVMTTTPTSTTSTTTVTSTTSTTTSTATTATTTSTSTTSTTTTIITTSTTTTVITTSTTSTTSATTVTSTTSTTTSTQQLQQLQRLHRLHRLQRP</sequence>
<gene>
    <name evidence="3" type="ORF">PGLA1383_LOCUS46761</name>
</gene>
<keyword evidence="4" id="KW-1185">Reference proteome</keyword>
<evidence type="ECO:0000313" key="3">
    <source>
        <dbReference type="EMBL" id="CAE8630420.1"/>
    </source>
</evidence>
<feature type="region of interest" description="Disordered" evidence="1">
    <location>
        <begin position="375"/>
        <end position="403"/>
    </location>
</feature>
<evidence type="ECO:0000313" key="4">
    <source>
        <dbReference type="Proteomes" id="UP000654075"/>
    </source>
</evidence>
<feature type="signal peptide" evidence="2">
    <location>
        <begin position="1"/>
        <end position="19"/>
    </location>
</feature>
<evidence type="ECO:0000256" key="1">
    <source>
        <dbReference type="SAM" id="MobiDB-lite"/>
    </source>
</evidence>
<evidence type="ECO:0008006" key="5">
    <source>
        <dbReference type="Google" id="ProtNLM"/>
    </source>
</evidence>
<dbReference type="Gene3D" id="2.60.120.620">
    <property type="entry name" value="q2cbj1_9rhob like domain"/>
    <property type="match status" value="1"/>
</dbReference>
<name>A0A813GYQ1_POLGL</name>
<dbReference type="EMBL" id="CAJNNV010029877">
    <property type="protein sequence ID" value="CAE8630420.1"/>
    <property type="molecule type" value="Genomic_DNA"/>
</dbReference>
<dbReference type="AlphaFoldDB" id="A0A813GYQ1"/>
<organism evidence="3 4">
    <name type="scientific">Polarella glacialis</name>
    <name type="common">Dinoflagellate</name>
    <dbReference type="NCBI Taxonomy" id="89957"/>
    <lineage>
        <taxon>Eukaryota</taxon>
        <taxon>Sar</taxon>
        <taxon>Alveolata</taxon>
        <taxon>Dinophyceae</taxon>
        <taxon>Suessiales</taxon>
        <taxon>Suessiaceae</taxon>
        <taxon>Polarella</taxon>
    </lineage>
</organism>
<feature type="chain" id="PRO_5032827658" description="Fe2OG dioxygenase domain-containing protein" evidence="2">
    <location>
        <begin position="20"/>
        <end position="464"/>
    </location>
</feature>
<dbReference type="Proteomes" id="UP000654075">
    <property type="component" value="Unassembled WGS sequence"/>
</dbReference>
<evidence type="ECO:0000256" key="2">
    <source>
        <dbReference type="SAM" id="SignalP"/>
    </source>
</evidence>
<accession>A0A813GYQ1</accession>
<keyword evidence="2" id="KW-0732">Signal</keyword>
<reference evidence="3" key="1">
    <citation type="submission" date="2021-02" db="EMBL/GenBank/DDBJ databases">
        <authorList>
            <person name="Dougan E. K."/>
            <person name="Rhodes N."/>
            <person name="Thang M."/>
            <person name="Chan C."/>
        </authorList>
    </citation>
    <scope>NUCLEOTIDE SEQUENCE</scope>
</reference>
<comment type="caution">
    <text evidence="3">The sequence shown here is derived from an EMBL/GenBank/DDBJ whole genome shotgun (WGS) entry which is preliminary data.</text>
</comment>
<proteinExistence type="predicted"/>